<dbReference type="PRINTS" id="PR00756">
    <property type="entry name" value="ALADIPTASE"/>
</dbReference>
<dbReference type="Pfam" id="PF01433">
    <property type="entry name" value="Peptidase_M1"/>
    <property type="match status" value="1"/>
</dbReference>
<dbReference type="InterPro" id="IPR001930">
    <property type="entry name" value="Peptidase_M1"/>
</dbReference>
<dbReference type="EC" id="3.4.11.2" evidence="4"/>
<evidence type="ECO:0000259" key="15">
    <source>
        <dbReference type="Pfam" id="PF17900"/>
    </source>
</evidence>
<dbReference type="RefSeq" id="WP_236400417.1">
    <property type="nucleotide sequence ID" value="NZ_JAKJHZ010000005.1"/>
</dbReference>
<dbReference type="InterPro" id="IPR014782">
    <property type="entry name" value="Peptidase_M1_dom"/>
</dbReference>
<dbReference type="Pfam" id="PF17900">
    <property type="entry name" value="Peptidase_M1_N"/>
    <property type="match status" value="1"/>
</dbReference>
<keyword evidence="13" id="KW-0732">Signal</keyword>
<evidence type="ECO:0000256" key="13">
    <source>
        <dbReference type="SAM" id="SignalP"/>
    </source>
</evidence>
<dbReference type="InterPro" id="IPR050344">
    <property type="entry name" value="Peptidase_M1_aminopeptidases"/>
</dbReference>
<dbReference type="Proteomes" id="UP001201161">
    <property type="component" value="Unassembled WGS sequence"/>
</dbReference>
<evidence type="ECO:0000256" key="2">
    <source>
        <dbReference type="ARBA" id="ARBA00001947"/>
    </source>
</evidence>
<dbReference type="Gene3D" id="2.60.40.1730">
    <property type="entry name" value="tricorn interacting facor f3 domain"/>
    <property type="match status" value="1"/>
</dbReference>
<dbReference type="PANTHER" id="PTHR11533">
    <property type="entry name" value="PROTEASE M1 ZINC METALLOPROTEASE"/>
    <property type="match status" value="1"/>
</dbReference>
<gene>
    <name evidence="16" type="ORF">L2K70_06185</name>
</gene>
<feature type="domain" description="Aminopeptidase N-like N-terminal" evidence="15">
    <location>
        <begin position="60"/>
        <end position="229"/>
    </location>
</feature>
<evidence type="ECO:0000256" key="4">
    <source>
        <dbReference type="ARBA" id="ARBA00012564"/>
    </source>
</evidence>
<evidence type="ECO:0000256" key="11">
    <source>
        <dbReference type="ARBA" id="ARBA00029811"/>
    </source>
</evidence>
<protein>
    <recommendedName>
        <fullName evidence="5">Aminopeptidase N</fullName>
        <ecNumber evidence="4">3.4.11.2</ecNumber>
    </recommendedName>
    <alternativeName>
        <fullName evidence="11">Alanine aminopeptidase</fullName>
    </alternativeName>
    <alternativeName>
        <fullName evidence="12">Lysyl aminopeptidase</fullName>
    </alternativeName>
</protein>
<evidence type="ECO:0000256" key="10">
    <source>
        <dbReference type="ARBA" id="ARBA00023049"/>
    </source>
</evidence>
<sequence>MTTRPVSRTLLASATAAVLTIGLTGAAATAEAPLAPADGAPGIGDPYWPLDGNGGIDVSSYRIRNSYAFDSRRLAGRTRVELTATSDLRSFSLDFLLDVSQVSVDGEAAGFTKTDGDHELRITPAQPLAAGTDHVVVVRYADHPASHSYAGETNWLANGREVVAMNEPHMAPWWFPSNDHPQDKAIVDVRIRVPKGREVVSNGELKGRRVGKRSTTWHWRADEPMVPYLAFFAAGDFTIEKGVHRGLPWLVAVSQGLGRADEEASMRLMRRTPMVVAGLEKDLGTYPFSVVGGLTTSLDVGFALENQTRPTYPAVGSSYTSLVVHELAHQWFGDDVAVQQWRDIWLNEGFATFMEWRWAETHGGRTAAQTLKDYYSNVSASSDFWDVVVADPGADKVFDDSVYGRGAMTLQALRNRVGNEVFWRILRSWLREQRGGNGSTEELEALAARVSGQDLSSFFTAWLHTPGKPAATADNGLG</sequence>
<keyword evidence="9" id="KW-0862">Zinc</keyword>
<dbReference type="InterPro" id="IPR045357">
    <property type="entry name" value="Aminopeptidase_N-like_N"/>
</dbReference>
<accession>A0ABS9H9L9</accession>
<dbReference type="CDD" id="cd09603">
    <property type="entry name" value="M1_APN_like"/>
    <property type="match status" value="1"/>
</dbReference>
<evidence type="ECO:0000256" key="5">
    <source>
        <dbReference type="ARBA" id="ARBA00015611"/>
    </source>
</evidence>
<name>A0ABS9H9L9_9ACTN</name>
<dbReference type="EMBL" id="JAKJHZ010000005">
    <property type="protein sequence ID" value="MCF6377184.1"/>
    <property type="molecule type" value="Genomic_DNA"/>
</dbReference>
<evidence type="ECO:0000313" key="17">
    <source>
        <dbReference type="Proteomes" id="UP001201161"/>
    </source>
</evidence>
<dbReference type="SUPFAM" id="SSF63737">
    <property type="entry name" value="Leukotriene A4 hydrolase N-terminal domain"/>
    <property type="match status" value="1"/>
</dbReference>
<evidence type="ECO:0000259" key="14">
    <source>
        <dbReference type="Pfam" id="PF01433"/>
    </source>
</evidence>
<evidence type="ECO:0000256" key="6">
    <source>
        <dbReference type="ARBA" id="ARBA00022670"/>
    </source>
</evidence>
<organism evidence="16 17">
    <name type="scientific">Nocardioides potassii</name>
    <dbReference type="NCBI Taxonomy" id="2911371"/>
    <lineage>
        <taxon>Bacteria</taxon>
        <taxon>Bacillati</taxon>
        <taxon>Actinomycetota</taxon>
        <taxon>Actinomycetes</taxon>
        <taxon>Propionibacteriales</taxon>
        <taxon>Nocardioidaceae</taxon>
        <taxon>Nocardioides</taxon>
    </lineage>
</organism>
<comment type="caution">
    <text evidence="16">The sequence shown here is derived from an EMBL/GenBank/DDBJ whole genome shotgun (WGS) entry which is preliminary data.</text>
</comment>
<dbReference type="Gene3D" id="1.10.390.10">
    <property type="entry name" value="Neutral Protease Domain 2"/>
    <property type="match status" value="1"/>
</dbReference>
<dbReference type="SUPFAM" id="SSF55486">
    <property type="entry name" value="Metalloproteases ('zincins'), catalytic domain"/>
    <property type="match status" value="1"/>
</dbReference>
<feature type="signal peptide" evidence="13">
    <location>
        <begin position="1"/>
        <end position="26"/>
    </location>
</feature>
<dbReference type="PANTHER" id="PTHR11533:SF297">
    <property type="entry name" value="AMINOPEPTIDASE N"/>
    <property type="match status" value="1"/>
</dbReference>
<proteinExistence type="inferred from homology"/>
<evidence type="ECO:0000256" key="1">
    <source>
        <dbReference type="ARBA" id="ARBA00000098"/>
    </source>
</evidence>
<feature type="domain" description="Peptidase M1 membrane alanine aminopeptidase" evidence="14">
    <location>
        <begin position="317"/>
        <end position="462"/>
    </location>
</feature>
<evidence type="ECO:0000256" key="8">
    <source>
        <dbReference type="ARBA" id="ARBA00022801"/>
    </source>
</evidence>
<keyword evidence="6" id="KW-0645">Protease</keyword>
<comment type="cofactor">
    <cofactor evidence="2">
        <name>Zn(2+)</name>
        <dbReference type="ChEBI" id="CHEBI:29105"/>
    </cofactor>
</comment>
<feature type="chain" id="PRO_5046190746" description="Aminopeptidase N" evidence="13">
    <location>
        <begin position="27"/>
        <end position="478"/>
    </location>
</feature>
<evidence type="ECO:0000256" key="7">
    <source>
        <dbReference type="ARBA" id="ARBA00022723"/>
    </source>
</evidence>
<keyword evidence="17" id="KW-1185">Reference proteome</keyword>
<comment type="similarity">
    <text evidence="3">Belongs to the peptidase M1 family.</text>
</comment>
<evidence type="ECO:0000256" key="3">
    <source>
        <dbReference type="ARBA" id="ARBA00010136"/>
    </source>
</evidence>
<evidence type="ECO:0000313" key="16">
    <source>
        <dbReference type="EMBL" id="MCF6377184.1"/>
    </source>
</evidence>
<comment type="catalytic activity">
    <reaction evidence="1">
        <text>Release of an N-terminal amino acid, Xaa-|-Yaa- from a peptide, amide or arylamide. Xaa is preferably Ala, but may be most amino acids including Pro (slow action). When a terminal hydrophobic residue is followed by a prolyl residue, the two may be released as an intact Xaa-Pro dipeptide.</text>
        <dbReference type="EC" id="3.4.11.2"/>
    </reaction>
</comment>
<keyword evidence="7" id="KW-0479">Metal-binding</keyword>
<evidence type="ECO:0000256" key="9">
    <source>
        <dbReference type="ARBA" id="ARBA00022833"/>
    </source>
</evidence>
<keyword evidence="8" id="KW-0378">Hydrolase</keyword>
<reference evidence="16 17" key="1">
    <citation type="submission" date="2022-01" db="EMBL/GenBank/DDBJ databases">
        <title>Nocardioides sp. nov., an actinomycete isolated from mining soil.</title>
        <authorList>
            <person name="Liu L."/>
        </authorList>
    </citation>
    <scope>NUCLEOTIDE SEQUENCE [LARGE SCALE GENOMIC DNA]</scope>
    <source>
        <strain evidence="16 17">KLBMP 9356</strain>
    </source>
</reference>
<keyword evidence="10" id="KW-0482">Metalloprotease</keyword>
<evidence type="ECO:0000256" key="12">
    <source>
        <dbReference type="ARBA" id="ARBA00031533"/>
    </source>
</evidence>
<dbReference type="InterPro" id="IPR042097">
    <property type="entry name" value="Aminopeptidase_N-like_N_sf"/>
</dbReference>
<dbReference type="InterPro" id="IPR027268">
    <property type="entry name" value="Peptidase_M4/M1_CTD_sf"/>
</dbReference>